<name>A0A9E3H349_9NOST</name>
<dbReference type="InterPro" id="IPR010610">
    <property type="entry name" value="EryCIII-like_C"/>
</dbReference>
<dbReference type="FunFam" id="3.40.50.2000:FF:000009">
    <property type="entry name" value="Sterol 3-beta-glucosyltransferase UGT80A2"/>
    <property type="match status" value="1"/>
</dbReference>
<comment type="caution">
    <text evidence="3">The sequence shown here is derived from an EMBL/GenBank/DDBJ whole genome shotgun (WGS) entry which is preliminary data.</text>
</comment>
<sequence>MRIKIVALASPGGIRAYVALGLGLQRAGHSVQLATVSYMQEFVSSCGLDFVPMDCNNFKKISPLIPFGNNPFRLMPNLGNWLRPVNESLLPVLWQVCQDAEAIVFNSETFACYDIAEKLGIPCYAACVNPRHQTRVLPHFLFPHIHLPTVPRLEEIYNWLTYPLFDQLIWQSIRQPINQWRQETLHLPPLSPRSGVLARMQQQKVPFLYSCSPSFVPKPNDWPDWVYVTGYWFLERPSNWQPPSDLVDFLAAGPPPIYIETWHEKIGVETVRKVLIQTGQRAIVRTVAGGLRDANFPEDEIFTIQSVPHDWLFPQMAALVHHGGHGTTLNGIRAGVPTVTMPYNGDQFLFARRVGELGLGPPPIVQEQPSVEKLVVAIQTAINDTTMRSRAAAMGKRIQAEDGVARAVEAFHKHLPPN</sequence>
<dbReference type="Pfam" id="PF03033">
    <property type="entry name" value="Glyco_transf_28"/>
    <property type="match status" value="1"/>
</dbReference>
<reference evidence="3" key="1">
    <citation type="submission" date="2021-05" db="EMBL/GenBank/DDBJ databases">
        <authorList>
            <person name="Pietrasiak N."/>
            <person name="Ward R."/>
            <person name="Stajich J.E."/>
            <person name="Kurbessoian T."/>
        </authorList>
    </citation>
    <scope>NUCLEOTIDE SEQUENCE</scope>
    <source>
        <strain evidence="3">HA4357-MV3</strain>
    </source>
</reference>
<dbReference type="EMBL" id="JAHHHW010000005">
    <property type="protein sequence ID" value="MBW4430263.1"/>
    <property type="molecule type" value="Genomic_DNA"/>
</dbReference>
<dbReference type="PANTHER" id="PTHR48050:SF13">
    <property type="entry name" value="STEROL 3-BETA-GLUCOSYLTRANSFERASE UGT80A2"/>
    <property type="match status" value="1"/>
</dbReference>
<evidence type="ECO:0000259" key="2">
    <source>
        <dbReference type="Pfam" id="PF06722"/>
    </source>
</evidence>
<dbReference type="Gene3D" id="3.40.50.2000">
    <property type="entry name" value="Glycogen Phosphorylase B"/>
    <property type="match status" value="2"/>
</dbReference>
<dbReference type="InterPro" id="IPR050426">
    <property type="entry name" value="Glycosyltransferase_28"/>
</dbReference>
<dbReference type="InterPro" id="IPR004276">
    <property type="entry name" value="GlycoTrans_28_N"/>
</dbReference>
<dbReference type="Proteomes" id="UP000813215">
    <property type="component" value="Unassembled WGS sequence"/>
</dbReference>
<evidence type="ECO:0000313" key="3">
    <source>
        <dbReference type="EMBL" id="MBW4430263.1"/>
    </source>
</evidence>
<evidence type="ECO:0000259" key="1">
    <source>
        <dbReference type="Pfam" id="PF03033"/>
    </source>
</evidence>
<dbReference type="SUPFAM" id="SSF53756">
    <property type="entry name" value="UDP-Glycosyltransferase/glycogen phosphorylase"/>
    <property type="match status" value="1"/>
</dbReference>
<dbReference type="Pfam" id="PF06722">
    <property type="entry name" value="EryCIII-like_C"/>
    <property type="match status" value="1"/>
</dbReference>
<protein>
    <submittedName>
        <fullName evidence="3">Glycosyltransferase</fullName>
    </submittedName>
</protein>
<organism evidence="3 4">
    <name type="scientific">Pelatocladus maniniholoensis HA4357-MV3</name>
    <dbReference type="NCBI Taxonomy" id="1117104"/>
    <lineage>
        <taxon>Bacteria</taxon>
        <taxon>Bacillati</taxon>
        <taxon>Cyanobacteriota</taxon>
        <taxon>Cyanophyceae</taxon>
        <taxon>Nostocales</taxon>
        <taxon>Nostocaceae</taxon>
        <taxon>Pelatocladus</taxon>
    </lineage>
</organism>
<dbReference type="GO" id="GO:0016758">
    <property type="term" value="F:hexosyltransferase activity"/>
    <property type="evidence" value="ECO:0007669"/>
    <property type="project" value="InterPro"/>
</dbReference>
<evidence type="ECO:0000313" key="4">
    <source>
        <dbReference type="Proteomes" id="UP000813215"/>
    </source>
</evidence>
<dbReference type="GO" id="GO:0033072">
    <property type="term" value="P:vancomycin biosynthetic process"/>
    <property type="evidence" value="ECO:0007669"/>
    <property type="project" value="UniProtKB-ARBA"/>
</dbReference>
<dbReference type="GO" id="GO:0008194">
    <property type="term" value="F:UDP-glycosyltransferase activity"/>
    <property type="evidence" value="ECO:0007669"/>
    <property type="project" value="InterPro"/>
</dbReference>
<dbReference type="CDD" id="cd03784">
    <property type="entry name" value="GT1_Gtf-like"/>
    <property type="match status" value="1"/>
</dbReference>
<dbReference type="InterPro" id="IPR002213">
    <property type="entry name" value="UDP_glucos_trans"/>
</dbReference>
<feature type="domain" description="Erythromycin biosynthesis protein CIII-like C-terminal" evidence="2">
    <location>
        <begin position="299"/>
        <end position="399"/>
    </location>
</feature>
<accession>A0A9E3H349</accession>
<proteinExistence type="predicted"/>
<gene>
    <name evidence="3" type="ORF">KME28_00430</name>
</gene>
<feature type="domain" description="Glycosyltransferase family 28 N-terminal" evidence="1">
    <location>
        <begin position="12"/>
        <end position="138"/>
    </location>
</feature>
<reference evidence="3" key="2">
    <citation type="journal article" date="2022" name="Microbiol. Resour. Announc.">
        <title>Metagenome Sequencing to Explore Phylogenomics of Terrestrial Cyanobacteria.</title>
        <authorList>
            <person name="Ward R.D."/>
            <person name="Stajich J.E."/>
            <person name="Johansen J.R."/>
            <person name="Huntemann M."/>
            <person name="Clum A."/>
            <person name="Foster B."/>
            <person name="Foster B."/>
            <person name="Roux S."/>
            <person name="Palaniappan K."/>
            <person name="Varghese N."/>
            <person name="Mukherjee S."/>
            <person name="Reddy T.B.K."/>
            <person name="Daum C."/>
            <person name="Copeland A."/>
            <person name="Chen I.A."/>
            <person name="Ivanova N.N."/>
            <person name="Kyrpides N.C."/>
            <person name="Shapiro N."/>
            <person name="Eloe-Fadrosh E.A."/>
            <person name="Pietrasiak N."/>
        </authorList>
    </citation>
    <scope>NUCLEOTIDE SEQUENCE</scope>
    <source>
        <strain evidence="3">HA4357-MV3</strain>
    </source>
</reference>
<dbReference type="PANTHER" id="PTHR48050">
    <property type="entry name" value="STEROL 3-BETA-GLUCOSYLTRANSFERASE"/>
    <property type="match status" value="1"/>
</dbReference>
<dbReference type="AlphaFoldDB" id="A0A9E3H349"/>
<dbReference type="GO" id="GO:0005975">
    <property type="term" value="P:carbohydrate metabolic process"/>
    <property type="evidence" value="ECO:0007669"/>
    <property type="project" value="InterPro"/>
</dbReference>